<proteinExistence type="predicted"/>
<evidence type="ECO:0000313" key="1">
    <source>
        <dbReference type="EMBL" id="MEQ2222635.1"/>
    </source>
</evidence>
<sequence>MFNGETAWGRKLSLFPHIPTQLVFIFYYIFPNVFMSAVRLSICSTSPPKQIPPTYETLLGYKLFLIIKQKQLLTKFLWCPLVYLHKIQLLPETHLCFKGFMQTLEDHLRTRNLCIRIL</sequence>
<organism evidence="1 2">
    <name type="scientific">Ilyodon furcidens</name>
    <name type="common">goldbreast splitfin</name>
    <dbReference type="NCBI Taxonomy" id="33524"/>
    <lineage>
        <taxon>Eukaryota</taxon>
        <taxon>Metazoa</taxon>
        <taxon>Chordata</taxon>
        <taxon>Craniata</taxon>
        <taxon>Vertebrata</taxon>
        <taxon>Euteleostomi</taxon>
        <taxon>Actinopterygii</taxon>
        <taxon>Neopterygii</taxon>
        <taxon>Teleostei</taxon>
        <taxon>Neoteleostei</taxon>
        <taxon>Acanthomorphata</taxon>
        <taxon>Ovalentaria</taxon>
        <taxon>Atherinomorphae</taxon>
        <taxon>Cyprinodontiformes</taxon>
        <taxon>Goodeidae</taxon>
        <taxon>Ilyodon</taxon>
    </lineage>
</organism>
<dbReference type="Proteomes" id="UP001482620">
    <property type="component" value="Unassembled WGS sequence"/>
</dbReference>
<dbReference type="EMBL" id="JAHRIQ010003857">
    <property type="protein sequence ID" value="MEQ2222635.1"/>
    <property type="molecule type" value="Genomic_DNA"/>
</dbReference>
<keyword evidence="2" id="KW-1185">Reference proteome</keyword>
<gene>
    <name evidence="1" type="ORF">ILYODFUR_028334</name>
</gene>
<protein>
    <submittedName>
        <fullName evidence="1">Uncharacterized protein</fullName>
    </submittedName>
</protein>
<accession>A0ABV0SQX6</accession>
<comment type="caution">
    <text evidence="1">The sequence shown here is derived from an EMBL/GenBank/DDBJ whole genome shotgun (WGS) entry which is preliminary data.</text>
</comment>
<name>A0ABV0SQX6_9TELE</name>
<evidence type="ECO:0000313" key="2">
    <source>
        <dbReference type="Proteomes" id="UP001482620"/>
    </source>
</evidence>
<reference evidence="1 2" key="1">
    <citation type="submission" date="2021-06" db="EMBL/GenBank/DDBJ databases">
        <authorList>
            <person name="Palmer J.M."/>
        </authorList>
    </citation>
    <scope>NUCLEOTIDE SEQUENCE [LARGE SCALE GENOMIC DNA]</scope>
    <source>
        <strain evidence="2">if_2019</strain>
        <tissue evidence="1">Muscle</tissue>
    </source>
</reference>